<dbReference type="EMBL" id="JWZT01000290">
    <property type="protein sequence ID" value="KII74754.1"/>
    <property type="molecule type" value="Genomic_DNA"/>
</dbReference>
<evidence type="ECO:0000313" key="2">
    <source>
        <dbReference type="Proteomes" id="UP000031668"/>
    </source>
</evidence>
<dbReference type="Proteomes" id="UP000031668">
    <property type="component" value="Unassembled WGS sequence"/>
</dbReference>
<proteinExistence type="predicted"/>
<sequence length="151" mass="17572">MKHENNNSECVDGLCDALLHLQCESKHKVDFHDEWFITLYGIDNTYSKFQIFSSFDGGKIWKTVPLIDFGYNTLNRGGIFIGLNKQFNKLIYSLDKGNTYYHLSIHDYDETIVFAAKLGVDKNERFIIYGHNFDKSVFMITQVDFTNIFSN</sequence>
<gene>
    <name evidence="1" type="ORF">RF11_07227</name>
</gene>
<dbReference type="AlphaFoldDB" id="A0A0C2JAB5"/>
<name>A0A0C2JAB5_THEKT</name>
<comment type="caution">
    <text evidence="1">The sequence shown here is derived from an EMBL/GenBank/DDBJ whole genome shotgun (WGS) entry which is preliminary data.</text>
</comment>
<organism evidence="1 2">
    <name type="scientific">Thelohanellus kitauei</name>
    <name type="common">Myxosporean</name>
    <dbReference type="NCBI Taxonomy" id="669202"/>
    <lineage>
        <taxon>Eukaryota</taxon>
        <taxon>Metazoa</taxon>
        <taxon>Cnidaria</taxon>
        <taxon>Myxozoa</taxon>
        <taxon>Myxosporea</taxon>
        <taxon>Bivalvulida</taxon>
        <taxon>Platysporina</taxon>
        <taxon>Myxobolidae</taxon>
        <taxon>Thelohanellus</taxon>
    </lineage>
</organism>
<keyword evidence="2" id="KW-1185">Reference proteome</keyword>
<evidence type="ECO:0000313" key="1">
    <source>
        <dbReference type="EMBL" id="KII74754.1"/>
    </source>
</evidence>
<protein>
    <submittedName>
        <fullName evidence="1">Vacuolar protein sorting/targeting protein 10</fullName>
    </submittedName>
</protein>
<reference evidence="1 2" key="1">
    <citation type="journal article" date="2014" name="Genome Biol. Evol.">
        <title>The genome of the myxosporean Thelohanellus kitauei shows adaptations to nutrient acquisition within its fish host.</title>
        <authorList>
            <person name="Yang Y."/>
            <person name="Xiong J."/>
            <person name="Zhou Z."/>
            <person name="Huo F."/>
            <person name="Miao W."/>
            <person name="Ran C."/>
            <person name="Liu Y."/>
            <person name="Zhang J."/>
            <person name="Feng J."/>
            <person name="Wang M."/>
            <person name="Wang M."/>
            <person name="Wang L."/>
            <person name="Yao B."/>
        </authorList>
    </citation>
    <scope>NUCLEOTIDE SEQUENCE [LARGE SCALE GENOMIC DNA]</scope>
    <source>
        <strain evidence="1">Wuqing</strain>
    </source>
</reference>
<accession>A0A0C2JAB5</accession>
<dbReference type="OrthoDB" id="443634at2759"/>